<evidence type="ECO:0000313" key="1">
    <source>
        <dbReference type="EMBL" id="KAL1237266.1"/>
    </source>
</evidence>
<organism evidence="1 2">
    <name type="scientific">Trichinella spiralis</name>
    <name type="common">Trichina worm</name>
    <dbReference type="NCBI Taxonomy" id="6334"/>
    <lineage>
        <taxon>Eukaryota</taxon>
        <taxon>Metazoa</taxon>
        <taxon>Ecdysozoa</taxon>
        <taxon>Nematoda</taxon>
        <taxon>Enoplea</taxon>
        <taxon>Dorylaimia</taxon>
        <taxon>Trichinellida</taxon>
        <taxon>Trichinellidae</taxon>
        <taxon>Trichinella</taxon>
    </lineage>
</organism>
<name>A0ABR3KGZ2_TRISP</name>
<comment type="caution">
    <text evidence="1">The sequence shown here is derived from an EMBL/GenBank/DDBJ whole genome shotgun (WGS) entry which is preliminary data.</text>
</comment>
<dbReference type="Proteomes" id="UP001558632">
    <property type="component" value="Unassembled WGS sequence"/>
</dbReference>
<sequence length="113" mass="12931">MIIQFIKEKKAELSVIRQLSRQEWEYSVTWARKKIAVLTSAACCKMALMFENDLIGVTASGLQLRQLKALLSYDGSSDWPHFRILLKPNFQSALDTQTVPDSADRGDRKEKKK</sequence>
<reference evidence="1 2" key="1">
    <citation type="submission" date="2024-07" db="EMBL/GenBank/DDBJ databases">
        <title>Enhanced genomic and transcriptomic resources for Trichinella pseudospiralis and T. spiralis underpin the discovery of pronounced molecular differences between stages and species.</title>
        <authorList>
            <person name="Pasi K.K."/>
            <person name="La Rosa G."/>
            <person name="Gomez-Morales M.A."/>
            <person name="Tosini F."/>
            <person name="Sumanam S."/>
            <person name="Young N.D."/>
            <person name="Chang B.C."/>
            <person name="Robin G.B."/>
        </authorList>
    </citation>
    <scope>NUCLEOTIDE SEQUENCE [LARGE SCALE GENOMIC DNA]</scope>
    <source>
        <strain evidence="1">ISS534</strain>
    </source>
</reference>
<evidence type="ECO:0000313" key="2">
    <source>
        <dbReference type="Proteomes" id="UP001558632"/>
    </source>
</evidence>
<accession>A0ABR3KGZ2</accession>
<proteinExistence type="predicted"/>
<keyword evidence="2" id="KW-1185">Reference proteome</keyword>
<gene>
    <name evidence="1" type="ORF">TSPI_05858</name>
</gene>
<protein>
    <submittedName>
        <fullName evidence="1">Indole-3-glycerol phosphate synthase</fullName>
    </submittedName>
</protein>
<dbReference type="EMBL" id="JBEUSY010000354">
    <property type="protein sequence ID" value="KAL1237266.1"/>
    <property type="molecule type" value="Genomic_DNA"/>
</dbReference>